<feature type="coiled-coil region" evidence="1">
    <location>
        <begin position="53"/>
        <end position="80"/>
    </location>
</feature>
<evidence type="ECO:0000256" key="1">
    <source>
        <dbReference type="SAM" id="Coils"/>
    </source>
</evidence>
<evidence type="ECO:0000313" key="4">
    <source>
        <dbReference type="Proteomes" id="UP000886520"/>
    </source>
</evidence>
<name>A0A9D4U0T6_ADICA</name>
<evidence type="ECO:0000313" key="3">
    <source>
        <dbReference type="EMBL" id="KAI5059389.1"/>
    </source>
</evidence>
<dbReference type="OrthoDB" id="436496at2759"/>
<evidence type="ECO:0000256" key="2">
    <source>
        <dbReference type="SAM" id="MobiDB-lite"/>
    </source>
</evidence>
<feature type="region of interest" description="Disordered" evidence="2">
    <location>
        <begin position="268"/>
        <end position="298"/>
    </location>
</feature>
<dbReference type="PANTHER" id="PTHR33600">
    <property type="entry name" value="PLASTID DIVISION PROTEIN PDV2"/>
    <property type="match status" value="1"/>
</dbReference>
<organism evidence="3 4">
    <name type="scientific">Adiantum capillus-veneris</name>
    <name type="common">Maidenhair fern</name>
    <dbReference type="NCBI Taxonomy" id="13818"/>
    <lineage>
        <taxon>Eukaryota</taxon>
        <taxon>Viridiplantae</taxon>
        <taxon>Streptophyta</taxon>
        <taxon>Embryophyta</taxon>
        <taxon>Tracheophyta</taxon>
        <taxon>Polypodiopsida</taxon>
        <taxon>Polypodiidae</taxon>
        <taxon>Polypodiales</taxon>
        <taxon>Pteridineae</taxon>
        <taxon>Pteridaceae</taxon>
        <taxon>Vittarioideae</taxon>
        <taxon>Adiantum</taxon>
    </lineage>
</organism>
<reference evidence="3" key="1">
    <citation type="submission" date="2021-01" db="EMBL/GenBank/DDBJ databases">
        <title>Adiantum capillus-veneris genome.</title>
        <authorList>
            <person name="Fang Y."/>
            <person name="Liao Q."/>
        </authorList>
    </citation>
    <scope>NUCLEOTIDE SEQUENCE</scope>
    <source>
        <strain evidence="3">H3</strain>
        <tissue evidence="3">Leaf</tissue>
    </source>
</reference>
<dbReference type="GO" id="GO:0010020">
    <property type="term" value="P:chloroplast fission"/>
    <property type="evidence" value="ECO:0007669"/>
    <property type="project" value="InterPro"/>
</dbReference>
<keyword evidence="1" id="KW-0175">Coiled coil</keyword>
<dbReference type="PANTHER" id="PTHR33600:SF3">
    <property type="entry name" value="PLASTID DIVISION PROTEIN PDV2"/>
    <property type="match status" value="1"/>
</dbReference>
<keyword evidence="4" id="KW-1185">Reference proteome</keyword>
<feature type="region of interest" description="Disordered" evidence="2">
    <location>
        <begin position="119"/>
        <end position="141"/>
    </location>
</feature>
<protein>
    <submittedName>
        <fullName evidence="3">Uncharacterized protein</fullName>
    </submittedName>
</protein>
<dbReference type="EMBL" id="JABFUD020000025">
    <property type="protein sequence ID" value="KAI5059389.1"/>
    <property type="molecule type" value="Genomic_DNA"/>
</dbReference>
<comment type="caution">
    <text evidence="3">The sequence shown here is derived from an EMBL/GenBank/DDBJ whole genome shotgun (WGS) entry which is preliminary data.</text>
</comment>
<dbReference type="Proteomes" id="UP000886520">
    <property type="component" value="Chromosome 25"/>
</dbReference>
<dbReference type="AlphaFoldDB" id="A0A9D4U0T6"/>
<proteinExistence type="predicted"/>
<dbReference type="InterPro" id="IPR038939">
    <property type="entry name" value="PDV1/PDV2"/>
</dbReference>
<sequence>MEPEEIAVVLTRASELHSKLSDAISFAVEESPSSSSRLTVLPNGDGSSELRSLAAIRDSLEVLEEQLESLQALQQQQRADRDAGLAEIEESRRLFLKRLEDYRGRELEVVQEALAFAGGNVPDKDELPSQSYPPLEDGESPLVSIPRGREDFHEEQRSRNQVFGFEVEEAQEDDGSEVDSTFEDEDYRNSDNLIRTAVKSVNAMKYSVMSSRAFAFVFNVVKSSVSFLRRFAGQISGQVTGPPSKVVLVVVSTFVVLSLTDLGERRTKSVARVSRMPAHRSHQHHNSNANGERGPHMTSSKFYHHVKDPGSMPAEGSEVRKEEDDFPRCVVRERLELPFYQELRSPDVLYGRG</sequence>
<gene>
    <name evidence="3" type="ORF">GOP47_0025708</name>
</gene>
<accession>A0A9D4U0T6</accession>